<dbReference type="Gene3D" id="2.120.10.10">
    <property type="match status" value="1"/>
</dbReference>
<comment type="caution">
    <text evidence="2">The sequence shown here is derived from an EMBL/GenBank/DDBJ whole genome shotgun (WGS) entry which is preliminary data.</text>
</comment>
<dbReference type="SUPFAM" id="SSF49899">
    <property type="entry name" value="Concanavalin A-like lectins/glucanases"/>
    <property type="match status" value="1"/>
</dbReference>
<dbReference type="PANTHER" id="PTHR43752:SF2">
    <property type="entry name" value="BNR_ASP-BOX REPEAT FAMILY PROTEIN"/>
    <property type="match status" value="1"/>
</dbReference>
<dbReference type="Gene3D" id="2.60.120.200">
    <property type="match status" value="1"/>
</dbReference>
<sequence length="649" mass="74013">MIKTTLFKFKTSNKMRNNNIKLNLTTAIIVLITSVISSSAQIYDIRNVINAQSEIPSKNYCDQPYIAVAKNGDWVCVMTTGPGRESKAGQHIAASISKDRGKTWSNTFDIEPSNPVDGLESSWAIPYVTKFGRIYVFYTYNGDSLTPKNTWLDKSIKLAYNFCEMGWFAYKYSDDNGQTWSKRYRIPLKETTADYLNPWNGKVQLFWSICTPITVNNTMYFTFSKMAFHVQTMNEGFLIKSDNINFERDPLKINWSQLPESNTGICDPNMGVIQEEHNIVGLKNGDLYCIYRTQEGFPAESYSRDGGKTWSTPQFVRYSDGTALKNPQACAKLFKTSKGKYLLWYHNNSAKAYTGARNPVWLSGGVEKGGKILWSQPEILLYRNDTSYAKISQGMSYPDFIEIDNKFWVTETQKSIARVHTIDNNLLNGLWKQGKQKSITKQGLIFEGKDLNKSQEINLSMNDLNNSGFTIDMWLTFDKLVPGQILLDNRSEKGIGFTIQVSDRRTLDLVLTDGKDRGYMEATQDKLLTPVHASFDMYQEKRLWSQKFNINETDPGLLYENLPQHVVFIVDGLSRVISNVVNGKLSDGGRYKLYGWNRISHDLTLKGKSEKLRIMPDFEGCINSIRIYDRYLTTSEAISNFSAGYSNKK</sequence>
<proteinExistence type="predicted"/>
<dbReference type="InterPro" id="IPR036278">
    <property type="entry name" value="Sialidase_sf"/>
</dbReference>
<dbReference type="SUPFAM" id="SSF50939">
    <property type="entry name" value="Sialidases"/>
    <property type="match status" value="1"/>
</dbReference>
<organism evidence="2">
    <name type="scientific">bioreactor metagenome</name>
    <dbReference type="NCBI Taxonomy" id="1076179"/>
    <lineage>
        <taxon>unclassified sequences</taxon>
        <taxon>metagenomes</taxon>
        <taxon>ecological metagenomes</taxon>
    </lineage>
</organism>
<reference evidence="2" key="1">
    <citation type="submission" date="2019-08" db="EMBL/GenBank/DDBJ databases">
        <authorList>
            <person name="Kucharzyk K."/>
            <person name="Murdoch R.W."/>
            <person name="Higgins S."/>
            <person name="Loffler F."/>
        </authorList>
    </citation>
    <scope>NUCLEOTIDE SEQUENCE</scope>
</reference>
<dbReference type="Pfam" id="PF13088">
    <property type="entry name" value="BNR_2"/>
    <property type="match status" value="1"/>
</dbReference>
<dbReference type="PANTHER" id="PTHR43752">
    <property type="entry name" value="BNR/ASP-BOX REPEAT FAMILY PROTEIN"/>
    <property type="match status" value="1"/>
</dbReference>
<feature type="domain" description="Sialidase" evidence="1">
    <location>
        <begin position="131"/>
        <end position="405"/>
    </location>
</feature>
<dbReference type="CDD" id="cd15482">
    <property type="entry name" value="Sialidase_non-viral"/>
    <property type="match status" value="1"/>
</dbReference>
<dbReference type="AlphaFoldDB" id="A0A644X6I9"/>
<name>A0A644X6I9_9ZZZZ</name>
<gene>
    <name evidence="2" type="ORF">SDC9_56097</name>
</gene>
<evidence type="ECO:0000259" key="1">
    <source>
        <dbReference type="Pfam" id="PF13088"/>
    </source>
</evidence>
<evidence type="ECO:0000313" key="2">
    <source>
        <dbReference type="EMBL" id="MPM09774.1"/>
    </source>
</evidence>
<accession>A0A644X6I9</accession>
<dbReference type="InterPro" id="IPR011040">
    <property type="entry name" value="Sialidase"/>
</dbReference>
<protein>
    <recommendedName>
        <fullName evidence="1">Sialidase domain-containing protein</fullName>
    </recommendedName>
</protein>
<dbReference type="EMBL" id="VSSQ01001610">
    <property type="protein sequence ID" value="MPM09774.1"/>
    <property type="molecule type" value="Genomic_DNA"/>
</dbReference>
<dbReference type="InterPro" id="IPR013320">
    <property type="entry name" value="ConA-like_dom_sf"/>
</dbReference>